<feature type="region of interest" description="Disordered" evidence="6">
    <location>
        <begin position="979"/>
        <end position="1064"/>
    </location>
</feature>
<feature type="compositionally biased region" description="Basic and acidic residues" evidence="6">
    <location>
        <begin position="1033"/>
        <end position="1048"/>
    </location>
</feature>
<organism evidence="10 11">
    <name type="scientific">Pocillopora meandrina</name>
    <dbReference type="NCBI Taxonomy" id="46732"/>
    <lineage>
        <taxon>Eukaryota</taxon>
        <taxon>Metazoa</taxon>
        <taxon>Cnidaria</taxon>
        <taxon>Anthozoa</taxon>
        <taxon>Hexacorallia</taxon>
        <taxon>Scleractinia</taxon>
        <taxon>Astrocoeniina</taxon>
        <taxon>Pocilloporidae</taxon>
        <taxon>Pocillopora</taxon>
    </lineage>
</organism>
<feature type="compositionally biased region" description="Polar residues" evidence="6">
    <location>
        <begin position="1003"/>
        <end position="1014"/>
    </location>
</feature>
<keyword evidence="7" id="KW-0812">Transmembrane</keyword>
<evidence type="ECO:0000256" key="2">
    <source>
        <dbReference type="ARBA" id="ARBA00022448"/>
    </source>
</evidence>
<feature type="domain" description="C2" evidence="8">
    <location>
        <begin position="630"/>
        <end position="755"/>
    </location>
</feature>
<keyword evidence="7" id="KW-1133">Transmembrane helix</keyword>
<accession>A0AAU9X0K9</accession>
<evidence type="ECO:0000256" key="5">
    <source>
        <dbReference type="ARBA" id="ARBA00023136"/>
    </source>
</evidence>
<feature type="region of interest" description="Disordered" evidence="6">
    <location>
        <begin position="904"/>
        <end position="947"/>
    </location>
</feature>
<keyword evidence="11" id="KW-1185">Reference proteome</keyword>
<name>A0AAU9X0K9_9CNID</name>
<feature type="transmembrane region" description="Helical" evidence="7">
    <location>
        <begin position="44"/>
        <end position="77"/>
    </location>
</feature>
<keyword evidence="3" id="KW-0445">Lipid transport</keyword>
<dbReference type="PROSITE" id="PS50004">
    <property type="entry name" value="C2"/>
    <property type="match status" value="2"/>
</dbReference>
<feature type="compositionally biased region" description="Low complexity" evidence="6">
    <location>
        <begin position="904"/>
        <end position="918"/>
    </location>
</feature>
<feature type="domain" description="C2" evidence="8">
    <location>
        <begin position="459"/>
        <end position="588"/>
    </location>
</feature>
<dbReference type="GO" id="GO:0008289">
    <property type="term" value="F:lipid binding"/>
    <property type="evidence" value="ECO:0007669"/>
    <property type="project" value="UniProtKB-KW"/>
</dbReference>
<comment type="caution">
    <text evidence="10">The sequence shown here is derived from an EMBL/GenBank/DDBJ whole genome shotgun (WGS) entry which is preliminary data.</text>
</comment>
<dbReference type="GO" id="GO:0016020">
    <property type="term" value="C:membrane"/>
    <property type="evidence" value="ECO:0007669"/>
    <property type="project" value="UniProtKB-SubCell"/>
</dbReference>
<evidence type="ECO:0000313" key="11">
    <source>
        <dbReference type="Proteomes" id="UP001159428"/>
    </source>
</evidence>
<evidence type="ECO:0000259" key="9">
    <source>
        <dbReference type="PROSITE" id="PS51847"/>
    </source>
</evidence>
<dbReference type="InterPro" id="IPR000008">
    <property type="entry name" value="C2_dom"/>
</dbReference>
<feature type="compositionally biased region" description="Polar residues" evidence="6">
    <location>
        <begin position="1049"/>
        <end position="1064"/>
    </location>
</feature>
<feature type="region of interest" description="Disordered" evidence="6">
    <location>
        <begin position="817"/>
        <end position="860"/>
    </location>
</feature>
<dbReference type="Pfam" id="PF00168">
    <property type="entry name" value="C2"/>
    <property type="match status" value="3"/>
</dbReference>
<dbReference type="InterPro" id="IPR031468">
    <property type="entry name" value="SMP_LBD"/>
</dbReference>
<dbReference type="PROSITE" id="PS51847">
    <property type="entry name" value="SMP"/>
    <property type="match status" value="1"/>
</dbReference>
<dbReference type="PANTHER" id="PTHR46980:SF2">
    <property type="entry name" value="TRICALBIN-1-RELATED"/>
    <property type="match status" value="1"/>
</dbReference>
<dbReference type="GO" id="GO:0006869">
    <property type="term" value="P:lipid transport"/>
    <property type="evidence" value="ECO:0007669"/>
    <property type="project" value="UniProtKB-KW"/>
</dbReference>
<evidence type="ECO:0000256" key="6">
    <source>
        <dbReference type="SAM" id="MobiDB-lite"/>
    </source>
</evidence>
<dbReference type="Pfam" id="PF25669">
    <property type="entry name" value="SMP_MUG190-like"/>
    <property type="match status" value="1"/>
</dbReference>
<dbReference type="PANTHER" id="PTHR46980">
    <property type="entry name" value="TRICALBIN-1-RELATED"/>
    <property type="match status" value="1"/>
</dbReference>
<feature type="region of interest" description="Disordered" evidence="6">
    <location>
        <begin position="772"/>
        <end position="805"/>
    </location>
</feature>
<dbReference type="InterPro" id="IPR035892">
    <property type="entry name" value="C2_domain_sf"/>
</dbReference>
<evidence type="ECO:0000256" key="3">
    <source>
        <dbReference type="ARBA" id="ARBA00023055"/>
    </source>
</evidence>
<sequence>MSQRKCKVTSVANDDEKSEAKQTSDAEEGRQAIRRANQHQKLIISVLIFTIIAWLVGKTDISIFWIFTLLVWILFWWNNTATHVIDSAVKEAEIERRRQKALSNGETAEWLNFLINRWFVFSDRSLLSSIKRNLEPILKAQKPSYVGSIEILDFTLGNRTPYFKYVTSYDNYDDQRNIKATELNFNHPPDDLMTRGKYQAVIQLEAGLTSPEARFVIRIRLGNKGFLGTCTDVAVEDLHIHGKLQLVLLFNQNVPFPHLAAVTFFFTEEPDVSFNIRLLKAVQLMEFPLLRQWITQMVNDYLKLALVDPGHITIPFCDDPEVVGRGAAYACGVLTLTISGGSHGKLTDDPYWCSVKIDGQKRYTKEVTGENQWSANVSLLVYNLHADKLVIKVKGRRKLGTKYTVVEYVLFLSKFCLESNPQHDQVLEKSSLKPATLTVQMEYTPLPVIDVCHSLTSEDFGRIYLSRLRNLHPNEVSGVLLVCVHSGQGLVPMDKHGRSDPYCVIYENGRQAKRGEAVKGTLSPVWDTMVEILVGDFTQTTLSFVILDKDTNAIKMIKDERGDFMGSCNLSLTEVSPVLFKKNLDLLYKVKGSGMMKAGKLCVSAIFRPAPSVAKSEMKESGQGLPEGEPPGQKDAKTEIQTLEALLRAERGSVEINIYQGRNLVVKDITGKSDPFVTIKDGSEGREKYRSRTITNTLEPVWSETAVVAMPDVNGLLLLEVWDKDPLSQERMGQIGFTTEKLKDLGKPPYEKRWYRLRGVKSGELQLAFKYTPPQADDDTSNTNIGSSEPRQHREKNLLSSPGPFLLSANSTLSTSVRVLHSSPNEEKEPLIGRGPTSISGTTQSMERDRGGNDEFPEVFTQNTPANLQTGQDREEYELKAWPRKTRRLRSVVDTVRSLRFNTAPSVSAASSSTVNTSGPEEGIGQKVEGKDKSKSSSGAQKGNSIRKKFSFLKGRQRSISESHLSVLYSSHDDIDPLLKRKSENESDGGKNRFKKRLRRSSENITGSTTLSRQRSVEKNFHSLPNSPVTVTSRRDLSEQLTDHRDSRSTASCSLNSRDSSTNQESCPMCDYNVLILSECPDCQNSQKKKINSSFQERLIL</sequence>
<evidence type="ECO:0000259" key="8">
    <source>
        <dbReference type="PROSITE" id="PS50004"/>
    </source>
</evidence>
<reference evidence="10 11" key="1">
    <citation type="submission" date="2022-05" db="EMBL/GenBank/DDBJ databases">
        <authorList>
            <consortium name="Genoscope - CEA"/>
            <person name="William W."/>
        </authorList>
    </citation>
    <scope>NUCLEOTIDE SEQUENCE [LARGE SCALE GENOMIC DNA]</scope>
</reference>
<evidence type="ECO:0000256" key="4">
    <source>
        <dbReference type="ARBA" id="ARBA00023121"/>
    </source>
</evidence>
<feature type="compositionally biased region" description="Basic and acidic residues" evidence="6">
    <location>
        <begin position="979"/>
        <end position="991"/>
    </location>
</feature>
<feature type="domain" description="SMP-LTD" evidence="9">
    <location>
        <begin position="104"/>
        <end position="317"/>
    </location>
</feature>
<dbReference type="CDD" id="cd21669">
    <property type="entry name" value="SMP_SF"/>
    <property type="match status" value="1"/>
</dbReference>
<dbReference type="SUPFAM" id="SSF49562">
    <property type="entry name" value="C2 domain (Calcium/lipid-binding domain, CaLB)"/>
    <property type="match status" value="2"/>
</dbReference>
<comment type="subcellular location">
    <subcellularLocation>
        <location evidence="1">Membrane</location>
    </subcellularLocation>
</comment>
<proteinExistence type="predicted"/>
<dbReference type="Proteomes" id="UP001159428">
    <property type="component" value="Unassembled WGS sequence"/>
</dbReference>
<dbReference type="Gene3D" id="2.60.40.150">
    <property type="entry name" value="C2 domain"/>
    <property type="match status" value="2"/>
</dbReference>
<keyword evidence="2" id="KW-0813">Transport</keyword>
<evidence type="ECO:0000256" key="1">
    <source>
        <dbReference type="ARBA" id="ARBA00004370"/>
    </source>
</evidence>
<evidence type="ECO:0000313" key="10">
    <source>
        <dbReference type="EMBL" id="CAH3132329.1"/>
    </source>
</evidence>
<dbReference type="AlphaFoldDB" id="A0AAU9X0K9"/>
<keyword evidence="5 7" id="KW-0472">Membrane</keyword>
<dbReference type="InterPro" id="IPR052455">
    <property type="entry name" value="Tricalbin_domain"/>
</dbReference>
<dbReference type="EMBL" id="CALNXJ010000026">
    <property type="protein sequence ID" value="CAH3132329.1"/>
    <property type="molecule type" value="Genomic_DNA"/>
</dbReference>
<feature type="region of interest" description="Disordered" evidence="6">
    <location>
        <begin position="1"/>
        <end position="29"/>
    </location>
</feature>
<dbReference type="CDD" id="cd00030">
    <property type="entry name" value="C2"/>
    <property type="match status" value="2"/>
</dbReference>
<feature type="compositionally biased region" description="Polar residues" evidence="6">
    <location>
        <begin position="1023"/>
        <end position="1032"/>
    </location>
</feature>
<protein>
    <submittedName>
        <fullName evidence="10">Uncharacterized protein</fullName>
    </submittedName>
</protein>
<feature type="compositionally biased region" description="Basic and acidic residues" evidence="6">
    <location>
        <begin position="14"/>
        <end position="29"/>
    </location>
</feature>
<gene>
    <name evidence="10" type="ORF">PMEA_00014661</name>
</gene>
<dbReference type="SMART" id="SM00239">
    <property type="entry name" value="C2"/>
    <property type="match status" value="2"/>
</dbReference>
<keyword evidence="4" id="KW-0446">Lipid-binding</keyword>
<evidence type="ECO:0000256" key="7">
    <source>
        <dbReference type="SAM" id="Phobius"/>
    </source>
</evidence>